<name>A0AAD4KXQ4_9EURO</name>
<dbReference type="SUPFAM" id="SSF54106">
    <property type="entry name" value="LysM domain"/>
    <property type="match status" value="1"/>
</dbReference>
<comment type="caution">
    <text evidence="6">The sequence shown here is derived from an EMBL/GenBank/DDBJ whole genome shotgun (WGS) entry which is preliminary data.</text>
</comment>
<dbReference type="PANTHER" id="PTHR34997:SF2">
    <property type="entry name" value="LYSM DOMAIN-CONTAINING PROTEIN-RELATED"/>
    <property type="match status" value="1"/>
</dbReference>
<dbReference type="InterPro" id="IPR052210">
    <property type="entry name" value="LysM1-like"/>
</dbReference>
<dbReference type="InterPro" id="IPR036779">
    <property type="entry name" value="LysM_dom_sf"/>
</dbReference>
<feature type="domain" description="LysM" evidence="5">
    <location>
        <begin position="161"/>
        <end position="207"/>
    </location>
</feature>
<dbReference type="EMBL" id="JAJTJA010000005">
    <property type="protein sequence ID" value="KAH8698406.1"/>
    <property type="molecule type" value="Genomic_DNA"/>
</dbReference>
<evidence type="ECO:0000313" key="7">
    <source>
        <dbReference type="Proteomes" id="UP001201262"/>
    </source>
</evidence>
<dbReference type="Gene3D" id="3.10.350.10">
    <property type="entry name" value="LysM domain"/>
    <property type="match status" value="1"/>
</dbReference>
<evidence type="ECO:0000256" key="2">
    <source>
        <dbReference type="ARBA" id="ARBA00022729"/>
    </source>
</evidence>
<organism evidence="6 7">
    <name type="scientific">Talaromyces proteolyticus</name>
    <dbReference type="NCBI Taxonomy" id="1131652"/>
    <lineage>
        <taxon>Eukaryota</taxon>
        <taxon>Fungi</taxon>
        <taxon>Dikarya</taxon>
        <taxon>Ascomycota</taxon>
        <taxon>Pezizomycotina</taxon>
        <taxon>Eurotiomycetes</taxon>
        <taxon>Eurotiomycetidae</taxon>
        <taxon>Eurotiales</taxon>
        <taxon>Trichocomaceae</taxon>
        <taxon>Talaromyces</taxon>
        <taxon>Talaromyces sect. Bacilispori</taxon>
    </lineage>
</organism>
<accession>A0AAD4KXQ4</accession>
<feature type="chain" id="PRO_5042240567" description="LysM domain-containing protein" evidence="4">
    <location>
        <begin position="24"/>
        <end position="243"/>
    </location>
</feature>
<feature type="signal peptide" evidence="4">
    <location>
        <begin position="1"/>
        <end position="23"/>
    </location>
</feature>
<dbReference type="PANTHER" id="PTHR34997">
    <property type="entry name" value="AM15"/>
    <property type="match status" value="1"/>
</dbReference>
<reference evidence="6" key="1">
    <citation type="submission" date="2021-12" db="EMBL/GenBank/DDBJ databases">
        <title>Convergent genome expansion in fungi linked to evolution of root-endophyte symbiosis.</title>
        <authorList>
            <consortium name="DOE Joint Genome Institute"/>
            <person name="Ke Y.-H."/>
            <person name="Bonito G."/>
            <person name="Liao H.-L."/>
            <person name="Looney B."/>
            <person name="Rojas-Flechas A."/>
            <person name="Nash J."/>
            <person name="Hameed K."/>
            <person name="Schadt C."/>
            <person name="Martin F."/>
            <person name="Crous P.W."/>
            <person name="Miettinen O."/>
            <person name="Magnuson J.K."/>
            <person name="Labbe J."/>
            <person name="Jacobson D."/>
            <person name="Doktycz M.J."/>
            <person name="Veneault-Fourrey C."/>
            <person name="Kuo A."/>
            <person name="Mondo S."/>
            <person name="Calhoun S."/>
            <person name="Riley R."/>
            <person name="Ohm R."/>
            <person name="LaButti K."/>
            <person name="Andreopoulos B."/>
            <person name="Pangilinan J."/>
            <person name="Nolan M."/>
            <person name="Tritt A."/>
            <person name="Clum A."/>
            <person name="Lipzen A."/>
            <person name="Daum C."/>
            <person name="Barry K."/>
            <person name="Grigoriev I.V."/>
            <person name="Vilgalys R."/>
        </authorList>
    </citation>
    <scope>NUCLEOTIDE SEQUENCE</scope>
    <source>
        <strain evidence="6">PMI_201</strain>
    </source>
</reference>
<evidence type="ECO:0000256" key="3">
    <source>
        <dbReference type="ARBA" id="ARBA00023026"/>
    </source>
</evidence>
<protein>
    <recommendedName>
        <fullName evidence="5">LysM domain-containing protein</fullName>
    </recommendedName>
</protein>
<keyword evidence="2 4" id="KW-0732">Signal</keyword>
<gene>
    <name evidence="6" type="ORF">BGW36DRAFT_396196</name>
</gene>
<proteinExistence type="predicted"/>
<keyword evidence="1" id="KW-0147">Chitin-binding</keyword>
<dbReference type="CDD" id="cd00118">
    <property type="entry name" value="LysM"/>
    <property type="match status" value="1"/>
</dbReference>
<sequence length="243" mass="26637">MRDGLWLWLSLATGYLVSPLGTAYPETTSDYSDWVEYTSGLTYAGVEEIYSIIATEFKDWVRSCSLSSGVCYCAQISFVSTAHSSTTPTSQVAAMGLWHHHSHSTPIQSGVATNCARFYQINIVGYTPTSCVPTINSTTTAGNGIPTPTPIQSGMVTDCDQFHFVISRNTCAGIASSTVIPVSDFYTWNPTVSSNCSSLWLGYYVCIDIIGYTPSTTAATTFITTTTTRRMIFRPQPQRRKTW</sequence>
<dbReference type="Proteomes" id="UP001201262">
    <property type="component" value="Unassembled WGS sequence"/>
</dbReference>
<dbReference type="AlphaFoldDB" id="A0AAD4KXQ4"/>
<evidence type="ECO:0000256" key="4">
    <source>
        <dbReference type="SAM" id="SignalP"/>
    </source>
</evidence>
<dbReference type="PROSITE" id="PS51782">
    <property type="entry name" value="LYSM"/>
    <property type="match status" value="1"/>
</dbReference>
<dbReference type="RefSeq" id="XP_046072870.1">
    <property type="nucleotide sequence ID" value="XM_046218131.1"/>
</dbReference>
<dbReference type="InterPro" id="IPR018392">
    <property type="entry name" value="LysM"/>
</dbReference>
<evidence type="ECO:0000313" key="6">
    <source>
        <dbReference type="EMBL" id="KAH8698406.1"/>
    </source>
</evidence>
<dbReference type="GO" id="GO:0008061">
    <property type="term" value="F:chitin binding"/>
    <property type="evidence" value="ECO:0007669"/>
    <property type="project" value="UniProtKB-KW"/>
</dbReference>
<keyword evidence="7" id="KW-1185">Reference proteome</keyword>
<dbReference type="GeneID" id="70248418"/>
<evidence type="ECO:0000256" key="1">
    <source>
        <dbReference type="ARBA" id="ARBA00022669"/>
    </source>
</evidence>
<evidence type="ECO:0000259" key="5">
    <source>
        <dbReference type="PROSITE" id="PS51782"/>
    </source>
</evidence>
<keyword evidence="3" id="KW-0843">Virulence</keyword>